<accession>A0A2T0FGQ3</accession>
<dbReference type="InterPro" id="IPR027417">
    <property type="entry name" value="P-loop_NTPase"/>
</dbReference>
<dbReference type="OrthoDB" id="10254455at2759"/>
<sequence length="354" mass="39086">MSKKFDPRILLDVALFIGTSTSIYYILSYLIGNVGQQGPSASKTTQKKALESKRRLRLTNPDALSNLDEYESILLANVVSPDEIATGFSAVGGLDDIIEELREAVLYPLMEPEVFSAYSSLLSAPKGVLLYGPPGCGKTMLAKALAKESGANFLNIKMSAILDKWLGESNKLVAAIFSLAQKLEPCIVFIDEIDSFLRERASSDHEITAMLKAEFMTLWDGLTTGGRVMVLGATNRPNDIDKAILRRMPKKFAVPLPKTPERLKIFRLVLKDVSLEPSFDWDFLGDQSIGMSGSDINEVCRDAVMKAARETIRMNFKGGQRVADHKMRNLRTDDFFNATAAAPKLPFNIVPELD</sequence>
<dbReference type="Pfam" id="PF17862">
    <property type="entry name" value="AAA_lid_3"/>
    <property type="match status" value="1"/>
</dbReference>
<dbReference type="FunFam" id="3.40.50.300:FF:000538">
    <property type="entry name" value="ATPase family AAA domain-containing protein 1"/>
    <property type="match status" value="1"/>
</dbReference>
<dbReference type="InterPro" id="IPR041569">
    <property type="entry name" value="AAA_lid_3"/>
</dbReference>
<dbReference type="SUPFAM" id="SSF52540">
    <property type="entry name" value="P-loop containing nucleoside triphosphate hydrolases"/>
    <property type="match status" value="1"/>
</dbReference>
<dbReference type="InterPro" id="IPR003959">
    <property type="entry name" value="ATPase_AAA_core"/>
</dbReference>
<dbReference type="Gene3D" id="3.40.50.300">
    <property type="entry name" value="P-loop containing nucleotide triphosphate hydrolases"/>
    <property type="match status" value="1"/>
</dbReference>
<feature type="transmembrane region" description="Helical" evidence="7">
    <location>
        <begin position="9"/>
        <end position="31"/>
    </location>
</feature>
<evidence type="ECO:0000256" key="1">
    <source>
        <dbReference type="ARBA" id="ARBA00004572"/>
    </source>
</evidence>
<name>A0A2T0FGQ3_9ASCO</name>
<dbReference type="GO" id="GO:0016887">
    <property type="term" value="F:ATP hydrolysis activity"/>
    <property type="evidence" value="ECO:0007669"/>
    <property type="project" value="InterPro"/>
</dbReference>
<keyword evidence="5" id="KW-0496">Mitochondrion</keyword>
<evidence type="ECO:0000256" key="7">
    <source>
        <dbReference type="SAM" id="Phobius"/>
    </source>
</evidence>
<keyword evidence="7" id="KW-0472">Membrane</keyword>
<dbReference type="GO" id="GO:0140567">
    <property type="term" value="F:membrane protein dislocase activity"/>
    <property type="evidence" value="ECO:0007669"/>
    <property type="project" value="UniProtKB-ARBA"/>
</dbReference>
<dbReference type="RefSeq" id="XP_024664106.1">
    <property type="nucleotide sequence ID" value="XM_024808338.1"/>
</dbReference>
<keyword evidence="7" id="KW-0812">Transmembrane</keyword>
<evidence type="ECO:0000256" key="5">
    <source>
        <dbReference type="ARBA" id="ARBA00023128"/>
    </source>
</evidence>
<dbReference type="InterPro" id="IPR003593">
    <property type="entry name" value="AAA+_ATPase"/>
</dbReference>
<dbReference type="PROSITE" id="PS00674">
    <property type="entry name" value="AAA"/>
    <property type="match status" value="1"/>
</dbReference>
<feature type="domain" description="AAA+ ATPase" evidence="8">
    <location>
        <begin position="124"/>
        <end position="258"/>
    </location>
</feature>
<comment type="similarity">
    <text evidence="6">Belongs to the AAA ATPase family.</text>
</comment>
<dbReference type="EMBL" id="NDIQ01000001">
    <property type="protein sequence ID" value="PRT54160.1"/>
    <property type="molecule type" value="Genomic_DNA"/>
</dbReference>
<organism evidence="9 10">
    <name type="scientific">Wickerhamiella sorbophila</name>
    <dbReference type="NCBI Taxonomy" id="45607"/>
    <lineage>
        <taxon>Eukaryota</taxon>
        <taxon>Fungi</taxon>
        <taxon>Dikarya</taxon>
        <taxon>Ascomycota</taxon>
        <taxon>Saccharomycotina</taxon>
        <taxon>Dipodascomycetes</taxon>
        <taxon>Dipodascales</taxon>
        <taxon>Trichomonascaceae</taxon>
        <taxon>Wickerhamiella</taxon>
    </lineage>
</organism>
<comment type="caution">
    <text evidence="9">The sequence shown here is derived from an EMBL/GenBank/DDBJ whole genome shotgun (WGS) entry which is preliminary data.</text>
</comment>
<dbReference type="InterPro" id="IPR051701">
    <property type="entry name" value="Mito_OM_Translocase_MSP1"/>
</dbReference>
<keyword evidence="4 6" id="KW-0067">ATP-binding</keyword>
<dbReference type="PANTHER" id="PTHR45644:SF3">
    <property type="entry name" value="FI08533P-RELATED"/>
    <property type="match status" value="1"/>
</dbReference>
<reference evidence="9 10" key="1">
    <citation type="submission" date="2017-04" db="EMBL/GenBank/DDBJ databases">
        <title>Genome sequencing of [Candida] sorbophila.</title>
        <authorList>
            <person name="Ahn J.O."/>
        </authorList>
    </citation>
    <scope>NUCLEOTIDE SEQUENCE [LARGE SCALE GENOMIC DNA]</scope>
    <source>
        <strain evidence="9 10">DS02</strain>
    </source>
</reference>
<evidence type="ECO:0000313" key="9">
    <source>
        <dbReference type="EMBL" id="PRT54160.1"/>
    </source>
</evidence>
<keyword evidence="3" id="KW-1000">Mitochondrion outer membrane</keyword>
<evidence type="ECO:0000256" key="3">
    <source>
        <dbReference type="ARBA" id="ARBA00022787"/>
    </source>
</evidence>
<dbReference type="SMART" id="SM00382">
    <property type="entry name" value="AAA"/>
    <property type="match status" value="1"/>
</dbReference>
<dbReference type="PANTHER" id="PTHR45644">
    <property type="entry name" value="AAA ATPASE, PUTATIVE (AFU_ORTHOLOGUE AFUA_2G12920)-RELATED-RELATED"/>
    <property type="match status" value="1"/>
</dbReference>
<evidence type="ECO:0000259" key="8">
    <source>
        <dbReference type="SMART" id="SM00382"/>
    </source>
</evidence>
<evidence type="ECO:0000256" key="2">
    <source>
        <dbReference type="ARBA" id="ARBA00022741"/>
    </source>
</evidence>
<dbReference type="STRING" id="45607.A0A2T0FGQ3"/>
<evidence type="ECO:0000256" key="6">
    <source>
        <dbReference type="RuleBase" id="RU003651"/>
    </source>
</evidence>
<dbReference type="AlphaFoldDB" id="A0A2T0FGQ3"/>
<keyword evidence="10" id="KW-1185">Reference proteome</keyword>
<evidence type="ECO:0000313" key="10">
    <source>
        <dbReference type="Proteomes" id="UP000238350"/>
    </source>
</evidence>
<dbReference type="InterPro" id="IPR003960">
    <property type="entry name" value="ATPase_AAA_CS"/>
</dbReference>
<dbReference type="Proteomes" id="UP000238350">
    <property type="component" value="Unassembled WGS sequence"/>
</dbReference>
<dbReference type="Gene3D" id="1.10.8.60">
    <property type="match status" value="1"/>
</dbReference>
<gene>
    <name evidence="9" type="ORF">B9G98_01780</name>
</gene>
<dbReference type="GO" id="GO:0005741">
    <property type="term" value="C:mitochondrial outer membrane"/>
    <property type="evidence" value="ECO:0007669"/>
    <property type="project" value="UniProtKB-SubCell"/>
</dbReference>
<proteinExistence type="inferred from homology"/>
<keyword evidence="2 6" id="KW-0547">Nucleotide-binding</keyword>
<comment type="subcellular location">
    <subcellularLocation>
        <location evidence="1">Mitochondrion outer membrane</location>
        <topology evidence="1">Single-pass membrane protein</topology>
    </subcellularLocation>
</comment>
<protein>
    <submittedName>
        <fullName evidence="9">Protein MSP1</fullName>
    </submittedName>
</protein>
<dbReference type="GO" id="GO:0005524">
    <property type="term" value="F:ATP binding"/>
    <property type="evidence" value="ECO:0007669"/>
    <property type="project" value="UniProtKB-KW"/>
</dbReference>
<dbReference type="Pfam" id="PF00004">
    <property type="entry name" value="AAA"/>
    <property type="match status" value="1"/>
</dbReference>
<keyword evidence="7" id="KW-1133">Transmembrane helix</keyword>
<evidence type="ECO:0000256" key="4">
    <source>
        <dbReference type="ARBA" id="ARBA00022840"/>
    </source>
</evidence>
<dbReference type="GeneID" id="36515529"/>
<dbReference type="GO" id="GO:0140570">
    <property type="term" value="P:extraction of mislocalized protein from mitochondrial outer membrane"/>
    <property type="evidence" value="ECO:0007669"/>
    <property type="project" value="TreeGrafter"/>
</dbReference>